<name>A0A0J9XBQ0_GEOCN</name>
<feature type="region of interest" description="Disordered" evidence="6">
    <location>
        <begin position="228"/>
        <end position="256"/>
    </location>
</feature>
<gene>
    <name evidence="7" type="ORF">BN980_GECA09s01484g</name>
</gene>
<dbReference type="GO" id="GO:0000445">
    <property type="term" value="C:THO complex part of transcription export complex"/>
    <property type="evidence" value="ECO:0007669"/>
    <property type="project" value="InterPro"/>
</dbReference>
<feature type="compositionally biased region" description="Basic and acidic residues" evidence="6">
    <location>
        <begin position="228"/>
        <end position="239"/>
    </location>
</feature>
<keyword evidence="8" id="KW-1185">Reference proteome</keyword>
<accession>A0A0J9XBQ0</accession>
<feature type="coiled-coil region" evidence="5">
    <location>
        <begin position="46"/>
        <end position="80"/>
    </location>
</feature>
<keyword evidence="3 5" id="KW-0175">Coiled coil</keyword>
<evidence type="ECO:0000256" key="4">
    <source>
        <dbReference type="ARBA" id="ARBA00023242"/>
    </source>
</evidence>
<dbReference type="AlphaFoldDB" id="A0A0J9XBQ0"/>
<dbReference type="GO" id="GO:0006397">
    <property type="term" value="P:mRNA processing"/>
    <property type="evidence" value="ECO:0007669"/>
    <property type="project" value="InterPro"/>
</dbReference>
<evidence type="ECO:0000256" key="6">
    <source>
        <dbReference type="SAM" id="MobiDB-lite"/>
    </source>
</evidence>
<dbReference type="STRING" id="1173061.A0A0J9XBQ0"/>
<sequence length="256" mass="30230">MSAIDEESIIKQRVLISEVNYKRLAKLSYELISLQTPSQDEINKLRENLILEFQNYELALARLQLQMQMNGKEIEHYNNEKVASTEKIARLDVKTLELQTRLSKAQTARAHREEYSKFADDLFKSRKFEIDARKLNYDLNEGRQSTSNAPTPIENDDKMELDDTNNKVIRSVTLNISREKAKRINSGLIDEIAELEARKEMYERTWNQRKDNFQEILEGLQRFRSQVLEEKMEQERQEEMNEEDNEANDEKMDTTS</sequence>
<dbReference type="PANTHER" id="PTHR23405:SF5">
    <property type="entry name" value="THO COMPLEX SUBUNIT 7 HOMOLOG"/>
    <property type="match status" value="1"/>
</dbReference>
<reference evidence="7" key="1">
    <citation type="submission" date="2014-03" db="EMBL/GenBank/DDBJ databases">
        <authorList>
            <person name="Casaregola S."/>
        </authorList>
    </citation>
    <scope>NUCLEOTIDE SEQUENCE [LARGE SCALE GENOMIC DNA]</scope>
    <source>
        <strain evidence="7">CLIB 918</strain>
    </source>
</reference>
<dbReference type="PANTHER" id="PTHR23405">
    <property type="entry name" value="MAINTENANCE OF KILLER 16 MAK16 PROTEIN-RELATED"/>
    <property type="match status" value="1"/>
</dbReference>
<dbReference type="EMBL" id="CCBN010000009">
    <property type="protein sequence ID" value="CDO54932.1"/>
    <property type="molecule type" value="Genomic_DNA"/>
</dbReference>
<organism evidence="7 8">
    <name type="scientific">Geotrichum candidum</name>
    <name type="common">Oospora lactis</name>
    <name type="synonym">Dipodascus geotrichum</name>
    <dbReference type="NCBI Taxonomy" id="1173061"/>
    <lineage>
        <taxon>Eukaryota</taxon>
        <taxon>Fungi</taxon>
        <taxon>Dikarya</taxon>
        <taxon>Ascomycota</taxon>
        <taxon>Saccharomycotina</taxon>
        <taxon>Dipodascomycetes</taxon>
        <taxon>Dipodascales</taxon>
        <taxon>Dipodascaceae</taxon>
        <taxon>Geotrichum</taxon>
    </lineage>
</organism>
<keyword evidence="4" id="KW-0539">Nucleus</keyword>
<evidence type="ECO:0000256" key="3">
    <source>
        <dbReference type="ARBA" id="ARBA00023054"/>
    </source>
</evidence>
<proteinExistence type="inferred from homology"/>
<dbReference type="GO" id="GO:0006406">
    <property type="term" value="P:mRNA export from nucleus"/>
    <property type="evidence" value="ECO:0007669"/>
    <property type="project" value="TreeGrafter"/>
</dbReference>
<evidence type="ECO:0000313" key="7">
    <source>
        <dbReference type="EMBL" id="CDO54932.1"/>
    </source>
</evidence>
<protein>
    <submittedName>
        <fullName evidence="7">Uncharacterized protein</fullName>
    </submittedName>
</protein>
<dbReference type="InterPro" id="IPR008501">
    <property type="entry name" value="THOC7/Mft1"/>
</dbReference>
<dbReference type="OrthoDB" id="205166at2759"/>
<dbReference type="Pfam" id="PF05615">
    <property type="entry name" value="THOC7"/>
    <property type="match status" value="1"/>
</dbReference>
<comment type="similarity">
    <text evidence="2">Belongs to the THOC7 family.</text>
</comment>
<dbReference type="Proteomes" id="UP000242525">
    <property type="component" value="Unassembled WGS sequence"/>
</dbReference>
<evidence type="ECO:0000256" key="2">
    <source>
        <dbReference type="ARBA" id="ARBA00006482"/>
    </source>
</evidence>
<comment type="caution">
    <text evidence="7">The sequence shown here is derived from an EMBL/GenBank/DDBJ whole genome shotgun (WGS) entry which is preliminary data.</text>
</comment>
<evidence type="ECO:0000256" key="1">
    <source>
        <dbReference type="ARBA" id="ARBA00004123"/>
    </source>
</evidence>
<evidence type="ECO:0000313" key="8">
    <source>
        <dbReference type="Proteomes" id="UP000242525"/>
    </source>
</evidence>
<evidence type="ECO:0000256" key="5">
    <source>
        <dbReference type="SAM" id="Coils"/>
    </source>
</evidence>
<comment type="subcellular location">
    <subcellularLocation>
        <location evidence="1">Nucleus</location>
    </subcellularLocation>
</comment>